<dbReference type="PANTHER" id="PTHR43685:SF2">
    <property type="entry name" value="GLYCOSYLTRANSFERASE 2-LIKE DOMAIN-CONTAINING PROTEIN"/>
    <property type="match status" value="1"/>
</dbReference>
<keyword evidence="2" id="KW-0808">Transferase</keyword>
<dbReference type="InterPro" id="IPR029044">
    <property type="entry name" value="Nucleotide-diphossugar_trans"/>
</dbReference>
<organism evidence="2 3">
    <name type="scientific">Bradyrhizobium japonicum</name>
    <dbReference type="NCBI Taxonomy" id="375"/>
    <lineage>
        <taxon>Bacteria</taxon>
        <taxon>Pseudomonadati</taxon>
        <taxon>Pseudomonadota</taxon>
        <taxon>Alphaproteobacteria</taxon>
        <taxon>Hyphomicrobiales</taxon>
        <taxon>Nitrobacteraceae</taxon>
        <taxon>Bradyrhizobium</taxon>
    </lineage>
</organism>
<gene>
    <name evidence="2" type="ORF">BKD09_33815</name>
</gene>
<reference evidence="2 3" key="1">
    <citation type="submission" date="2016-11" db="EMBL/GenBank/DDBJ databases">
        <title>Complete Genome Sequence of Bradyrhizobium sp. strain J5, an isolated from soybean nodule in Hokkaido.</title>
        <authorList>
            <person name="Kanehara K."/>
        </authorList>
    </citation>
    <scope>NUCLEOTIDE SEQUENCE [LARGE SCALE GENOMIC DNA]</scope>
    <source>
        <strain evidence="2 3">J5</strain>
    </source>
</reference>
<name>A0A1L3FJ59_BRAJP</name>
<dbReference type="AlphaFoldDB" id="A0A1L3FJ59"/>
<dbReference type="InterPro" id="IPR001173">
    <property type="entry name" value="Glyco_trans_2-like"/>
</dbReference>
<dbReference type="PANTHER" id="PTHR43685">
    <property type="entry name" value="GLYCOSYLTRANSFERASE"/>
    <property type="match status" value="1"/>
</dbReference>
<proteinExistence type="predicted"/>
<dbReference type="Proteomes" id="UP000181962">
    <property type="component" value="Chromosome"/>
</dbReference>
<evidence type="ECO:0000313" key="2">
    <source>
        <dbReference type="EMBL" id="APG13339.1"/>
    </source>
</evidence>
<dbReference type="GO" id="GO:0016740">
    <property type="term" value="F:transferase activity"/>
    <property type="evidence" value="ECO:0007669"/>
    <property type="project" value="UniProtKB-KW"/>
</dbReference>
<dbReference type="InterPro" id="IPR050834">
    <property type="entry name" value="Glycosyltransf_2"/>
</dbReference>
<evidence type="ECO:0000259" key="1">
    <source>
        <dbReference type="Pfam" id="PF00535"/>
    </source>
</evidence>
<accession>A0A1L3FJ59</accession>
<dbReference type="OrthoDB" id="9783791at2"/>
<dbReference type="Pfam" id="PF00535">
    <property type="entry name" value="Glycos_transf_2"/>
    <property type="match status" value="1"/>
</dbReference>
<dbReference type="Gene3D" id="3.90.550.10">
    <property type="entry name" value="Spore Coat Polysaccharide Biosynthesis Protein SpsA, Chain A"/>
    <property type="match status" value="1"/>
</dbReference>
<evidence type="ECO:0000313" key="3">
    <source>
        <dbReference type="Proteomes" id="UP000181962"/>
    </source>
</evidence>
<protein>
    <submittedName>
        <fullName evidence="2">Glycosyl transferase family 2</fullName>
    </submittedName>
</protein>
<dbReference type="EMBL" id="CP017637">
    <property type="protein sequence ID" value="APG13339.1"/>
    <property type="molecule type" value="Genomic_DNA"/>
</dbReference>
<dbReference type="SUPFAM" id="SSF53448">
    <property type="entry name" value="Nucleotide-diphospho-sugar transferases"/>
    <property type="match status" value="1"/>
</dbReference>
<sequence length="323" mass="35818">MMIVSPAELSSSEAELRSFISVAIPTFRRPFGLQRAIESVLQQDFSDWEMVISDDEGLVGESCRLLSEYVSTEPRIRVVENRRGRGQVENTNNAMLACRGPWIKLLHDDDWLAPGALTSFARLALAYPAAAVITSTSHLVQDKGIKYRQGGEIYVYSGQQCLTDLYLVGKTRSLGIVPSTLLVNSNVVKAGCLMRNYKSISWGVDQLFFIDLACHGDMVAIDDGLIFYDMTNHPCITADGSFTHIDQETVDLKRLTWSLLEDKGELPDPETVVRALRVARLRGRIGRQPLGATIRDAIQILRPSVLMALNKIIRARARAPGAI</sequence>
<feature type="domain" description="Glycosyltransferase 2-like" evidence="1">
    <location>
        <begin position="21"/>
        <end position="144"/>
    </location>
</feature>